<evidence type="ECO:0000256" key="4">
    <source>
        <dbReference type="SAM" id="MobiDB-lite"/>
    </source>
</evidence>
<dbReference type="InterPro" id="IPR029058">
    <property type="entry name" value="AB_hydrolase_fold"/>
</dbReference>
<dbReference type="PROSITE" id="PS01173">
    <property type="entry name" value="LIPASE_GDXG_HIS"/>
    <property type="match status" value="1"/>
</dbReference>
<sequence>MSQQQQGAGALPNLAPDSPDESLAGQRADFARQQAAVPDDVTVRERTLGARPALELRVAGTASAGTLLFLHGGGYVLGSPRTHAALTATLARRTGTTAVSLDYRLAPEHPFPAPVEDALAAYRAVLDSGVKAEDLVLAGDSAGGGLVLATLLSVREAGLPQPAAAAVFSPWVDLTLSGASMRGKEGIDPIFTKDSLRVFADRYLGDGDRSVGLASPVFADLHGLPPLLVQVGSHEVLLDDAVRLAARAGADDVNVTLEIWAELSHVFQDRFETLKEADRALDRAARFLTDHLGANGR</sequence>
<keyword evidence="2 6" id="KW-0378">Hydrolase</keyword>
<comment type="similarity">
    <text evidence="1">Belongs to the 'GDXG' lipolytic enzyme family.</text>
</comment>
<dbReference type="EMBL" id="BAABJQ010000002">
    <property type="protein sequence ID" value="GAA5178765.1"/>
    <property type="molecule type" value="Genomic_DNA"/>
</dbReference>
<dbReference type="InterPro" id="IPR033140">
    <property type="entry name" value="Lipase_GDXG_put_SER_AS"/>
</dbReference>
<dbReference type="InterPro" id="IPR002168">
    <property type="entry name" value="Lipase_GDXG_HIS_AS"/>
</dbReference>
<evidence type="ECO:0000313" key="7">
    <source>
        <dbReference type="Proteomes" id="UP001501570"/>
    </source>
</evidence>
<dbReference type="PANTHER" id="PTHR48081">
    <property type="entry name" value="AB HYDROLASE SUPERFAMILY PROTEIN C4A8.06C"/>
    <property type="match status" value="1"/>
</dbReference>
<organism evidence="6 7">
    <name type="scientific">Rugosimonospora acidiphila</name>
    <dbReference type="NCBI Taxonomy" id="556531"/>
    <lineage>
        <taxon>Bacteria</taxon>
        <taxon>Bacillati</taxon>
        <taxon>Actinomycetota</taxon>
        <taxon>Actinomycetes</taxon>
        <taxon>Micromonosporales</taxon>
        <taxon>Micromonosporaceae</taxon>
        <taxon>Rugosimonospora</taxon>
    </lineage>
</organism>
<dbReference type="GO" id="GO:0016787">
    <property type="term" value="F:hydrolase activity"/>
    <property type="evidence" value="ECO:0007669"/>
    <property type="project" value="UniProtKB-KW"/>
</dbReference>
<accession>A0ABP9RJ96</accession>
<evidence type="ECO:0000313" key="6">
    <source>
        <dbReference type="EMBL" id="GAA5178765.1"/>
    </source>
</evidence>
<gene>
    <name evidence="6" type="ORF">GCM10023322_06710</name>
</gene>
<feature type="region of interest" description="Disordered" evidence="4">
    <location>
        <begin position="1"/>
        <end position="27"/>
    </location>
</feature>
<dbReference type="InterPro" id="IPR050300">
    <property type="entry name" value="GDXG_lipolytic_enzyme"/>
</dbReference>
<comment type="caution">
    <text evidence="6">The sequence shown here is derived from an EMBL/GenBank/DDBJ whole genome shotgun (WGS) entry which is preliminary data.</text>
</comment>
<dbReference type="Proteomes" id="UP001501570">
    <property type="component" value="Unassembled WGS sequence"/>
</dbReference>
<dbReference type="InterPro" id="IPR013094">
    <property type="entry name" value="AB_hydrolase_3"/>
</dbReference>
<keyword evidence="7" id="KW-1185">Reference proteome</keyword>
<dbReference type="SUPFAM" id="SSF53474">
    <property type="entry name" value="alpha/beta-Hydrolases"/>
    <property type="match status" value="1"/>
</dbReference>
<protein>
    <submittedName>
        <fullName evidence="6">Alpha/beta hydrolase</fullName>
    </submittedName>
</protein>
<proteinExistence type="inferred from homology"/>
<dbReference type="Gene3D" id="3.40.50.1820">
    <property type="entry name" value="alpha/beta hydrolase"/>
    <property type="match status" value="1"/>
</dbReference>
<reference evidence="7" key="1">
    <citation type="journal article" date="2019" name="Int. J. Syst. Evol. Microbiol.">
        <title>The Global Catalogue of Microorganisms (GCM) 10K type strain sequencing project: providing services to taxonomists for standard genome sequencing and annotation.</title>
        <authorList>
            <consortium name="The Broad Institute Genomics Platform"/>
            <consortium name="The Broad Institute Genome Sequencing Center for Infectious Disease"/>
            <person name="Wu L."/>
            <person name="Ma J."/>
        </authorList>
    </citation>
    <scope>NUCLEOTIDE SEQUENCE [LARGE SCALE GENOMIC DNA]</scope>
    <source>
        <strain evidence="7">JCM 18304</strain>
    </source>
</reference>
<evidence type="ECO:0000256" key="3">
    <source>
        <dbReference type="PROSITE-ProRule" id="PRU10038"/>
    </source>
</evidence>
<evidence type="ECO:0000259" key="5">
    <source>
        <dbReference type="Pfam" id="PF07859"/>
    </source>
</evidence>
<name>A0ABP9RJ96_9ACTN</name>
<evidence type="ECO:0000256" key="1">
    <source>
        <dbReference type="ARBA" id="ARBA00010515"/>
    </source>
</evidence>
<dbReference type="PROSITE" id="PS01174">
    <property type="entry name" value="LIPASE_GDXG_SER"/>
    <property type="match status" value="1"/>
</dbReference>
<dbReference type="PANTHER" id="PTHR48081:SF30">
    <property type="entry name" value="ACETYL-HYDROLASE LIPR-RELATED"/>
    <property type="match status" value="1"/>
</dbReference>
<feature type="domain" description="Alpha/beta hydrolase fold-3" evidence="5">
    <location>
        <begin position="67"/>
        <end position="268"/>
    </location>
</feature>
<evidence type="ECO:0000256" key="2">
    <source>
        <dbReference type="ARBA" id="ARBA00022801"/>
    </source>
</evidence>
<dbReference type="RefSeq" id="WP_345625957.1">
    <property type="nucleotide sequence ID" value="NZ_BAABJQ010000002.1"/>
</dbReference>
<dbReference type="Pfam" id="PF07859">
    <property type="entry name" value="Abhydrolase_3"/>
    <property type="match status" value="1"/>
</dbReference>
<feature type="active site" evidence="3">
    <location>
        <position position="141"/>
    </location>
</feature>